<dbReference type="Gene3D" id="2.40.160.20">
    <property type="match status" value="2"/>
</dbReference>
<dbReference type="Proteomes" id="UP000830583">
    <property type="component" value="Chromosome"/>
</dbReference>
<gene>
    <name evidence="2" type="ORF">M0M57_14170</name>
</gene>
<feature type="chain" id="PRO_5046446760" evidence="1">
    <location>
        <begin position="21"/>
        <end position="428"/>
    </location>
</feature>
<keyword evidence="1" id="KW-0732">Signal</keyword>
<dbReference type="RefSeq" id="WP_248433705.1">
    <property type="nucleotide sequence ID" value="NZ_CP096205.1"/>
</dbReference>
<name>A0ABY4KDF9_9FLAO</name>
<dbReference type="EMBL" id="CP096205">
    <property type="protein sequence ID" value="UPQ78754.1"/>
    <property type="molecule type" value="Genomic_DNA"/>
</dbReference>
<evidence type="ECO:0000313" key="3">
    <source>
        <dbReference type="Proteomes" id="UP000830583"/>
    </source>
</evidence>
<dbReference type="InterPro" id="IPR011250">
    <property type="entry name" value="OMP/PagP_B-barrel"/>
</dbReference>
<organism evidence="2 3">
    <name type="scientific">Flavobacterium azooxidireducens</name>
    <dbReference type="NCBI Taxonomy" id="1871076"/>
    <lineage>
        <taxon>Bacteria</taxon>
        <taxon>Pseudomonadati</taxon>
        <taxon>Bacteroidota</taxon>
        <taxon>Flavobacteriia</taxon>
        <taxon>Flavobacteriales</taxon>
        <taxon>Flavobacteriaceae</taxon>
        <taxon>Flavobacterium</taxon>
    </lineage>
</organism>
<evidence type="ECO:0000313" key="2">
    <source>
        <dbReference type="EMBL" id="UPQ78754.1"/>
    </source>
</evidence>
<dbReference type="SUPFAM" id="SSF56925">
    <property type="entry name" value="OMPA-like"/>
    <property type="match status" value="1"/>
</dbReference>
<feature type="signal peptide" evidence="1">
    <location>
        <begin position="1"/>
        <end position="20"/>
    </location>
</feature>
<accession>A0ABY4KDF9</accession>
<evidence type="ECO:0000256" key="1">
    <source>
        <dbReference type="SAM" id="SignalP"/>
    </source>
</evidence>
<reference evidence="2" key="1">
    <citation type="submission" date="2022-04" db="EMBL/GenBank/DDBJ databases">
        <title>Consumption of N2O by Flavobacterium azooxidireducens sp. nov. isolated from Decomposing Leaf Litter of Phragmites australis (Cav.).</title>
        <authorList>
            <person name="Behrendt U."/>
            <person name="Spanner T."/>
            <person name="Augustin J."/>
            <person name="Horn M.A."/>
            <person name="Kolb S."/>
            <person name="Ulrich A."/>
        </authorList>
    </citation>
    <scope>NUCLEOTIDE SEQUENCE</scope>
    <source>
        <strain evidence="2">IGB 4-14</strain>
    </source>
</reference>
<proteinExistence type="predicted"/>
<sequence>MKKKIAIIVLGCLYALNMQAQDTTARKYRLDFAKMYFDGGGTYLPSFTGQQLLNGQLSAFEHSATLNPYLTWGAFHFWGHTEFYVTFPLNQLMLQKNDQASHQLLHSVATGARLYPWAMKEGKIRPYIGANWGALQFKQELKPDENQPTLSKDIMLNYDAGVMYNYKKIAVRLGINYFSDNKWNYPVSKIQMAEIETPRMSFQMGLLYTFDVSKDNTKENIDKWNSYPRVSKLSYDAKKFGDFFVGIGPSISFSLSKSDYNAAHFPYLQQKLTSKSYFDIAVGYHFNKANLFTTMSYRNPSYKTEGLGSSQSIKKTSLAIEVNKFLTDYSGFAPYIGINVAYDKLDYEQNVDGVKKIQTFTDPIEPGITFGWDIVPGKTNEALILRTNLRWNPFSKFELEGKKFNFSQLEYNLIQVIFYPERFRWRKK</sequence>
<keyword evidence="3" id="KW-1185">Reference proteome</keyword>
<protein>
    <submittedName>
        <fullName evidence="2">Uncharacterized protein</fullName>
    </submittedName>
</protein>